<dbReference type="SUPFAM" id="SSF109604">
    <property type="entry name" value="HD-domain/PDEase-like"/>
    <property type="match status" value="1"/>
</dbReference>
<dbReference type="VEuPathDB" id="TriTrypDB:ADEAN_000565200"/>
<keyword evidence="3" id="KW-1185">Reference proteome</keyword>
<evidence type="ECO:0000313" key="3">
    <source>
        <dbReference type="Proteomes" id="UP000515908"/>
    </source>
</evidence>
<dbReference type="PANTHER" id="PTHR11373:SF4">
    <property type="entry name" value="DEOXYNUCLEOSIDE TRIPHOSPHATE TRIPHOSPHOHYDROLASE SAMHD1"/>
    <property type="match status" value="1"/>
</dbReference>
<dbReference type="GO" id="GO:0005634">
    <property type="term" value="C:nucleus"/>
    <property type="evidence" value="ECO:0007669"/>
    <property type="project" value="TreeGrafter"/>
</dbReference>
<feature type="compositionally biased region" description="Basic and acidic residues" evidence="1">
    <location>
        <begin position="549"/>
        <end position="559"/>
    </location>
</feature>
<evidence type="ECO:0000256" key="1">
    <source>
        <dbReference type="SAM" id="MobiDB-lite"/>
    </source>
</evidence>
<sequence length="583" mass="65614">MVHAGRGGAGAPAWEHGVSNTPHANRTRNFYNNKEEWHHEQMSLKLLRSIFKKVDYKAHGLCEEDINFIELCITGLPPGKAWPDNINRAPEKRFLVDIVANKRHGIDVDKLDYFLRDSLGVYGRAEVNIHFPRLLSACKVLAFEGEYQICYEEKLALNLGDIFAVRAKLHKYAYQHRIVKITDYMVSDALTFANQHFRIVSRDANSGEVKSLRISDCVDDNAAFIKLGDWIINGIAASEKEALRPAQEILARLARRELYAIAGTATLNSIHSCSHMIQEDQVKLEVVEYLCQQDDVVSEVLELVEEGRPREEEEALLRSYRADVHPPPIFSANDSETDWSLFPKRAPNHFSPTPHAVPTANDDTASSATPIPVTAADRQEAREALNRTIIVSFTTINYGSSDSQGRPDDPINKVTFYNPKTLSKGAFRLPCNRVSPLFSPSAFCEVSILVLVRDKVFLEKVSESFDHWKTHNQRFLSVAVPTNNNQEDFHHHDHTNSGTRGKGRARHGNTAHPSQPTTTTSEKRTTDTQPEVVRSSSSVHIVTPVKRPRTGEASEERTGTETGETQFYIVNDKGEQIPVYLRK</sequence>
<feature type="region of interest" description="Disordered" evidence="1">
    <location>
        <begin position="484"/>
        <end position="562"/>
    </location>
</feature>
<dbReference type="InterPro" id="IPR050135">
    <property type="entry name" value="dGTPase-like"/>
</dbReference>
<dbReference type="EMBL" id="LR877154">
    <property type="protein sequence ID" value="CAD2218165.1"/>
    <property type="molecule type" value="Genomic_DNA"/>
</dbReference>
<name>A0A7G2CFP1_9TRYP</name>
<feature type="compositionally biased region" description="Gly residues" evidence="1">
    <location>
        <begin position="1"/>
        <end position="10"/>
    </location>
</feature>
<evidence type="ECO:0000313" key="2">
    <source>
        <dbReference type="EMBL" id="CAD2218165.1"/>
    </source>
</evidence>
<dbReference type="Proteomes" id="UP000515908">
    <property type="component" value="Chromosome 10"/>
</dbReference>
<dbReference type="GO" id="GO:0008832">
    <property type="term" value="F:dGTPase activity"/>
    <property type="evidence" value="ECO:0007669"/>
    <property type="project" value="TreeGrafter"/>
</dbReference>
<dbReference type="OrthoDB" id="9991235at2759"/>
<feature type="compositionally biased region" description="Polar residues" evidence="1">
    <location>
        <begin position="18"/>
        <end position="27"/>
    </location>
</feature>
<accession>A0A7G2CFP1</accession>
<dbReference type="PANTHER" id="PTHR11373">
    <property type="entry name" value="DEOXYNUCLEOSIDE TRIPHOSPHATE TRIPHOSPHOHYDROLASE"/>
    <property type="match status" value="1"/>
</dbReference>
<reference evidence="2 3" key="1">
    <citation type="submission" date="2020-08" db="EMBL/GenBank/DDBJ databases">
        <authorList>
            <person name="Newling K."/>
            <person name="Davey J."/>
            <person name="Forrester S."/>
        </authorList>
    </citation>
    <scope>NUCLEOTIDE SEQUENCE [LARGE SCALE GENOMIC DNA]</scope>
    <source>
        <strain evidence="3">Crithidia deanei Carvalho (ATCC PRA-265)</strain>
    </source>
</reference>
<dbReference type="Gene3D" id="3.30.70.2760">
    <property type="match status" value="1"/>
</dbReference>
<dbReference type="GO" id="GO:0006203">
    <property type="term" value="P:dGTP catabolic process"/>
    <property type="evidence" value="ECO:0007669"/>
    <property type="project" value="TreeGrafter"/>
</dbReference>
<dbReference type="AlphaFoldDB" id="A0A7G2CFP1"/>
<gene>
    <name evidence="2" type="ORF">ADEAN_000565200</name>
</gene>
<feature type="region of interest" description="Disordered" evidence="1">
    <location>
        <begin position="1"/>
        <end position="27"/>
    </location>
</feature>
<dbReference type="Gene3D" id="1.10.3210.10">
    <property type="entry name" value="Hypothetical protein af1432"/>
    <property type="match status" value="1"/>
</dbReference>
<protein>
    <submittedName>
        <fullName evidence="2">Uncharacterized protein</fullName>
    </submittedName>
</protein>
<organism evidence="2 3">
    <name type="scientific">Angomonas deanei</name>
    <dbReference type="NCBI Taxonomy" id="59799"/>
    <lineage>
        <taxon>Eukaryota</taxon>
        <taxon>Discoba</taxon>
        <taxon>Euglenozoa</taxon>
        <taxon>Kinetoplastea</taxon>
        <taxon>Metakinetoplastina</taxon>
        <taxon>Trypanosomatida</taxon>
        <taxon>Trypanosomatidae</taxon>
        <taxon>Strigomonadinae</taxon>
        <taxon>Angomonas</taxon>
    </lineage>
</organism>
<proteinExistence type="predicted"/>